<dbReference type="Gene3D" id="3.10.450.50">
    <property type="match status" value="1"/>
</dbReference>
<dbReference type="InterPro" id="IPR011978">
    <property type="entry name" value="YgfB-like"/>
</dbReference>
<dbReference type="Proteomes" id="UP000252884">
    <property type="component" value="Unassembled WGS sequence"/>
</dbReference>
<sequence length="287" mass="31401">MTLPASAPAVPHPATALQPEDFDLLDDWLDTLREQGVEAPQWELCEGFMAALVCCRSPVAPAAYWPVLFESDKPLEELFPDAALRRQFESLWARRWQEIAIALDADVERLDDERAYCPQVLDVRSAMAQLEPKARAEALALPDADETALAEALTQLPSFAQLWALGFMLVVESWPDDWLAPSREKDIARTIDDALGNVAALCEDDEGPLEVSAYVGDDGEDGPPSMSADRLESFGEAVWAVYDLRAAGLALGPRVSQVRHDQPQPGRNDACPCGSGKKFKKCHGAAD</sequence>
<reference evidence="2 3" key="1">
    <citation type="submission" date="2018-07" db="EMBL/GenBank/DDBJ databases">
        <title>Genomic Encyclopedia of Type Strains, Phase IV (KMG-IV): sequencing the most valuable type-strain genomes for metagenomic binning, comparative biology and taxonomic classification.</title>
        <authorList>
            <person name="Goeker M."/>
        </authorList>
    </citation>
    <scope>NUCLEOTIDE SEQUENCE [LARGE SCALE GENOMIC DNA]</scope>
    <source>
        <strain evidence="2 3">DSM 21634</strain>
    </source>
</reference>
<dbReference type="NCBIfam" id="TIGR02292">
    <property type="entry name" value="ygfB_yecA"/>
    <property type="match status" value="1"/>
</dbReference>
<evidence type="ECO:0000313" key="3">
    <source>
        <dbReference type="Proteomes" id="UP000252884"/>
    </source>
</evidence>
<proteinExistence type="predicted"/>
<keyword evidence="3" id="KW-1185">Reference proteome</keyword>
<dbReference type="Pfam" id="PF03695">
    <property type="entry name" value="UPF0149"/>
    <property type="match status" value="1"/>
</dbReference>
<evidence type="ECO:0000313" key="2">
    <source>
        <dbReference type="EMBL" id="RCW65689.1"/>
    </source>
</evidence>
<evidence type="ECO:0000256" key="1">
    <source>
        <dbReference type="SAM" id="MobiDB-lite"/>
    </source>
</evidence>
<dbReference type="OrthoDB" id="570299at2"/>
<gene>
    <name evidence="2" type="ORF">DES41_112140</name>
</gene>
<dbReference type="Pfam" id="PF02810">
    <property type="entry name" value="SEC-C"/>
    <property type="match status" value="1"/>
</dbReference>
<dbReference type="RefSeq" id="WP_114471779.1">
    <property type="nucleotide sequence ID" value="NZ_QPJK01000012.1"/>
</dbReference>
<organism evidence="2 3">
    <name type="scientific">Pseudorhodoferax soli</name>
    <dbReference type="NCBI Taxonomy" id="545864"/>
    <lineage>
        <taxon>Bacteria</taxon>
        <taxon>Pseudomonadati</taxon>
        <taxon>Pseudomonadota</taxon>
        <taxon>Betaproteobacteria</taxon>
        <taxon>Burkholderiales</taxon>
        <taxon>Comamonadaceae</taxon>
    </lineage>
</organism>
<comment type="caution">
    <text evidence="2">The sequence shown here is derived from an EMBL/GenBank/DDBJ whole genome shotgun (WGS) entry which is preliminary data.</text>
</comment>
<dbReference type="AlphaFoldDB" id="A0A368XDF1"/>
<feature type="region of interest" description="Disordered" evidence="1">
    <location>
        <begin position="258"/>
        <end position="277"/>
    </location>
</feature>
<name>A0A368XDF1_9BURK</name>
<accession>A0A368XDF1</accession>
<dbReference type="SUPFAM" id="SSF103642">
    <property type="entry name" value="Sec-C motif"/>
    <property type="match status" value="1"/>
</dbReference>
<protein>
    <recommendedName>
        <fullName evidence="4">Zinc chelation protein SecC</fullName>
    </recommendedName>
</protein>
<dbReference type="EMBL" id="QPJK01000012">
    <property type="protein sequence ID" value="RCW65689.1"/>
    <property type="molecule type" value="Genomic_DNA"/>
</dbReference>
<evidence type="ECO:0008006" key="4">
    <source>
        <dbReference type="Google" id="ProtNLM"/>
    </source>
</evidence>
<dbReference type="InterPro" id="IPR004027">
    <property type="entry name" value="SEC_C_motif"/>
</dbReference>